<evidence type="ECO:0000256" key="1">
    <source>
        <dbReference type="SAM" id="MobiDB-lite"/>
    </source>
</evidence>
<feature type="region of interest" description="Disordered" evidence="1">
    <location>
        <begin position="262"/>
        <end position="426"/>
    </location>
</feature>
<feature type="transmembrane region" description="Helical" evidence="2">
    <location>
        <begin position="32"/>
        <end position="53"/>
    </location>
</feature>
<feature type="region of interest" description="Disordered" evidence="1">
    <location>
        <begin position="180"/>
        <end position="227"/>
    </location>
</feature>
<dbReference type="InterPro" id="IPR008480">
    <property type="entry name" value="DUF761_pln"/>
</dbReference>
<feature type="compositionally biased region" description="Pro residues" evidence="1">
    <location>
        <begin position="303"/>
        <end position="313"/>
    </location>
</feature>
<dbReference type="GeneID" id="113703185"/>
<name>A0A6P6TRL9_COFAR</name>
<evidence type="ECO:0000256" key="2">
    <source>
        <dbReference type="SAM" id="Phobius"/>
    </source>
</evidence>
<feature type="compositionally biased region" description="Polar residues" evidence="1">
    <location>
        <begin position="366"/>
        <end position="376"/>
    </location>
</feature>
<feature type="compositionally biased region" description="Polar residues" evidence="1">
    <location>
        <begin position="321"/>
        <end position="331"/>
    </location>
</feature>
<sequence length="572" mass="64343">MADNETYIPKPKKLSLEVSANHANASKYFRHFLYKAIIVTIFLVIVPLLPSQAPEFINQNLHSRSWELLQLIFVGIAVSYGLFSKRNDESDKEYNSISKFDNAQSYVTRLLQVSSVFDDETESTAVSDDNKIQTWNSQYQRGEPVVVVAKESPLLGKRNGTASRIDEKPLLLPVRSLKSRVAEPNEMETSRESSVKYGSISRSNPNSGSKRFSSNSRKSRNSEFAGLGPVKVEENMEENVVLRSPIPWRSRSGRIVMKEDEEGLPSYSLPPSLEDSEVKKFESRSTRSQSFRSSRPDSACPSPNKPSPPPTPHSPKNLSPLTSFSSESQAKSVEDVVRRKIHVKSSPPPAPPPPPPPFILRAPLEKSNSSLVNGNHFSEEELKRSTRSVPNDLTETEMEGLSRRANSGPELGPRAQNDVASMVKSVRTIRSGEPVMRSVESREFDEDFTNGNAREIEATFIEKRGFTDKLMHEAAPHFSRQVFTELPKAEKKEYIENVVVETDQSSDAESEGDYFDESVGNEVHANENGTDEGRDVNKKADEFIAKFREQIRLQRIESIRRSTEQHARKQSR</sequence>
<feature type="compositionally biased region" description="Low complexity" evidence="1">
    <location>
        <begin position="206"/>
        <end position="216"/>
    </location>
</feature>
<dbReference type="RefSeq" id="XP_027080271.1">
    <property type="nucleotide sequence ID" value="XM_027224470.2"/>
</dbReference>
<gene>
    <name evidence="4" type="primary">LOC113703185</name>
</gene>
<proteinExistence type="predicted"/>
<accession>A0A6P6TRL9</accession>
<dbReference type="Pfam" id="PF05553">
    <property type="entry name" value="DUF761"/>
    <property type="match status" value="1"/>
</dbReference>
<organism evidence="3 4">
    <name type="scientific">Coffea arabica</name>
    <name type="common">Arabian coffee</name>
    <dbReference type="NCBI Taxonomy" id="13443"/>
    <lineage>
        <taxon>Eukaryota</taxon>
        <taxon>Viridiplantae</taxon>
        <taxon>Streptophyta</taxon>
        <taxon>Embryophyta</taxon>
        <taxon>Tracheophyta</taxon>
        <taxon>Spermatophyta</taxon>
        <taxon>Magnoliopsida</taxon>
        <taxon>eudicotyledons</taxon>
        <taxon>Gunneridae</taxon>
        <taxon>Pentapetalae</taxon>
        <taxon>asterids</taxon>
        <taxon>lamiids</taxon>
        <taxon>Gentianales</taxon>
        <taxon>Rubiaceae</taxon>
        <taxon>Ixoroideae</taxon>
        <taxon>Gardenieae complex</taxon>
        <taxon>Bertiereae - Coffeeae clade</taxon>
        <taxon>Coffeeae</taxon>
        <taxon>Coffea</taxon>
    </lineage>
</organism>
<dbReference type="PANTHER" id="PTHR34059:SF1">
    <property type="entry name" value="EXPRESSED PROTEIN"/>
    <property type="match status" value="1"/>
</dbReference>
<feature type="compositionally biased region" description="Pro residues" evidence="1">
    <location>
        <begin position="346"/>
        <end position="358"/>
    </location>
</feature>
<keyword evidence="2" id="KW-0812">Transmembrane</keyword>
<dbReference type="Proteomes" id="UP001652660">
    <property type="component" value="Chromosome 8e"/>
</dbReference>
<protein>
    <submittedName>
        <fullName evidence="4">Uncharacterized protein</fullName>
    </submittedName>
</protein>
<dbReference type="OrthoDB" id="1080706at2759"/>
<evidence type="ECO:0000313" key="3">
    <source>
        <dbReference type="Proteomes" id="UP001652660"/>
    </source>
</evidence>
<dbReference type="PANTHER" id="PTHR34059">
    <property type="entry name" value="EXPRESSED PROTEIN"/>
    <property type="match status" value="1"/>
</dbReference>
<dbReference type="AlphaFoldDB" id="A0A6P6TRL9"/>
<keyword evidence="2" id="KW-1133">Transmembrane helix</keyword>
<feature type="compositionally biased region" description="Acidic residues" evidence="1">
    <location>
        <begin position="504"/>
        <end position="516"/>
    </location>
</feature>
<reference evidence="4" key="2">
    <citation type="submission" date="2025-08" db="UniProtKB">
        <authorList>
            <consortium name="RefSeq"/>
        </authorList>
    </citation>
    <scope>IDENTIFICATION</scope>
    <source>
        <tissue evidence="4">Leaves</tissue>
    </source>
</reference>
<reference evidence="3" key="1">
    <citation type="journal article" date="2025" name="Foods">
        <title>Unveiling the Microbial Signatures of Arabica Coffee Cherries: Insights into Ripeness Specific Diversity, Functional Traits, and Implications for Quality and Safety.</title>
        <authorList>
            <consortium name="RefSeq"/>
            <person name="Tenea G.N."/>
            <person name="Cifuentes V."/>
            <person name="Reyes P."/>
            <person name="Cevallos-Vallejos M."/>
        </authorList>
    </citation>
    <scope>NUCLEOTIDE SEQUENCE [LARGE SCALE GENOMIC DNA]</scope>
</reference>
<keyword evidence="2" id="KW-0472">Membrane</keyword>
<keyword evidence="3" id="KW-1185">Reference proteome</keyword>
<feature type="compositionally biased region" description="Basic and acidic residues" evidence="1">
    <location>
        <begin position="180"/>
        <end position="194"/>
    </location>
</feature>
<evidence type="ECO:0000313" key="4">
    <source>
        <dbReference type="RefSeq" id="XP_027080271.1"/>
    </source>
</evidence>
<feature type="compositionally biased region" description="Basic and acidic residues" evidence="1">
    <location>
        <begin position="276"/>
        <end position="285"/>
    </location>
</feature>
<feature type="region of interest" description="Disordered" evidence="1">
    <location>
        <begin position="502"/>
        <end position="537"/>
    </location>
</feature>